<evidence type="ECO:0000313" key="1">
    <source>
        <dbReference type="EMBL" id="KAH1097011.1"/>
    </source>
</evidence>
<accession>A0A9D4A993</accession>
<keyword evidence="2" id="KW-1185">Reference proteome</keyword>
<sequence length="204" mass="22981">MKRKISAKIATRCGRTISRLFYKFPISIDPLKFCDMQVLHDNELGTMIEIWWLTRNQLECGVTSQIPENPNYGRSSCNNPTPDPRLQIHPEVIISIEADIGERTNKGENSDQDVEDFSDLDVDEVLNDIDDECPEEAEDVHGPSFSNPSRGIILRNELGSDMLNVNSDATHASEFPKFADIVPAPKLELFCTPQMEPSTITMQN</sequence>
<reference evidence="1 2" key="1">
    <citation type="journal article" date="2021" name="Plant Biotechnol. J.">
        <title>Multi-omics assisted identification of the key and species-specific regulatory components of drought-tolerant mechanisms in Gossypium stocksii.</title>
        <authorList>
            <person name="Yu D."/>
            <person name="Ke L."/>
            <person name="Zhang D."/>
            <person name="Wu Y."/>
            <person name="Sun Y."/>
            <person name="Mei J."/>
            <person name="Sun J."/>
            <person name="Sun Y."/>
        </authorList>
    </citation>
    <scope>NUCLEOTIDE SEQUENCE [LARGE SCALE GENOMIC DNA]</scope>
    <source>
        <strain evidence="2">cv. E1</strain>
        <tissue evidence="1">Leaf</tissue>
    </source>
</reference>
<name>A0A9D4A993_9ROSI</name>
<evidence type="ECO:0000313" key="2">
    <source>
        <dbReference type="Proteomes" id="UP000828251"/>
    </source>
</evidence>
<comment type="caution">
    <text evidence="1">The sequence shown here is derived from an EMBL/GenBank/DDBJ whole genome shotgun (WGS) entry which is preliminary data.</text>
</comment>
<gene>
    <name evidence="1" type="ORF">J1N35_013932</name>
</gene>
<dbReference type="AlphaFoldDB" id="A0A9D4A993"/>
<dbReference type="EMBL" id="JAIQCV010000005">
    <property type="protein sequence ID" value="KAH1097011.1"/>
    <property type="molecule type" value="Genomic_DNA"/>
</dbReference>
<organism evidence="1 2">
    <name type="scientific">Gossypium stocksii</name>
    <dbReference type="NCBI Taxonomy" id="47602"/>
    <lineage>
        <taxon>Eukaryota</taxon>
        <taxon>Viridiplantae</taxon>
        <taxon>Streptophyta</taxon>
        <taxon>Embryophyta</taxon>
        <taxon>Tracheophyta</taxon>
        <taxon>Spermatophyta</taxon>
        <taxon>Magnoliopsida</taxon>
        <taxon>eudicotyledons</taxon>
        <taxon>Gunneridae</taxon>
        <taxon>Pentapetalae</taxon>
        <taxon>rosids</taxon>
        <taxon>malvids</taxon>
        <taxon>Malvales</taxon>
        <taxon>Malvaceae</taxon>
        <taxon>Malvoideae</taxon>
        <taxon>Gossypium</taxon>
    </lineage>
</organism>
<protein>
    <submittedName>
        <fullName evidence="1">Uncharacterized protein</fullName>
    </submittedName>
</protein>
<proteinExistence type="predicted"/>
<dbReference type="Proteomes" id="UP000828251">
    <property type="component" value="Unassembled WGS sequence"/>
</dbReference>